<keyword evidence="5" id="KW-0539">Nucleus</keyword>
<keyword evidence="3" id="KW-0132">Cell division</keyword>
<dbReference type="HOGENOM" id="CLU_072097_0_0_1"/>
<proteinExistence type="inferred from homology"/>
<dbReference type="GO" id="GO:0000776">
    <property type="term" value="C:kinetochore"/>
    <property type="evidence" value="ECO:0007669"/>
    <property type="project" value="TreeGrafter"/>
</dbReference>
<evidence type="ECO:0000256" key="6">
    <source>
        <dbReference type="ARBA" id="ARBA00023306"/>
    </source>
</evidence>
<dbReference type="PANTHER" id="PTHR11842:SF11">
    <property type="entry name" value="MITOTIC SPINDLE ASSEMBLY CHECKPOINT PROTEIN MAD2A"/>
    <property type="match status" value="1"/>
</dbReference>
<gene>
    <name evidence="8" type="ORF">BOTBODRAFT_130176</name>
</gene>
<dbReference type="Proteomes" id="UP000027195">
    <property type="component" value="Unassembled WGS sequence"/>
</dbReference>
<dbReference type="GO" id="GO:0005654">
    <property type="term" value="C:nucleoplasm"/>
    <property type="evidence" value="ECO:0007669"/>
    <property type="project" value="TreeGrafter"/>
</dbReference>
<keyword evidence="6" id="KW-0131">Cell cycle</keyword>
<protein>
    <recommendedName>
        <fullName evidence="7">HORMA domain-containing protein</fullName>
    </recommendedName>
</protein>
<dbReference type="InParanoid" id="A0A067MKU8"/>
<dbReference type="AlphaFoldDB" id="A0A067MKU8"/>
<evidence type="ECO:0000256" key="1">
    <source>
        <dbReference type="ARBA" id="ARBA00004123"/>
    </source>
</evidence>
<accession>A0A067MKU8</accession>
<dbReference type="InterPro" id="IPR003511">
    <property type="entry name" value="HORMA_dom"/>
</dbReference>
<dbReference type="GO" id="GO:0007094">
    <property type="term" value="P:mitotic spindle assembly checkpoint signaling"/>
    <property type="evidence" value="ECO:0007669"/>
    <property type="project" value="TreeGrafter"/>
</dbReference>
<sequence length="209" mass="23661">MPPASKQSQRGNITLKGSTALVTEFFKFAVNSILYHRGIYPADDFHMVKKYGQVVLVTQDLGLEKYIDNILQQVHEWLMSGTIKQLVLAVIAKETRITLERWVFDIHLQEPPTTSDGKPAPPKPESEIQSEIRAVIKQIVASNTFLPTLNEPTVFNILAFTENADIPTEKWVDTDAHAIEPSKAQQVKLRSFDTQLHKIEAMVAYRYDA</sequence>
<dbReference type="PANTHER" id="PTHR11842">
    <property type="entry name" value="MITOTIC SPINDLE ASSEMBLY CHECKPOINT PROTEIN MAD2"/>
    <property type="match status" value="1"/>
</dbReference>
<evidence type="ECO:0000256" key="2">
    <source>
        <dbReference type="ARBA" id="ARBA00010348"/>
    </source>
</evidence>
<keyword evidence="9" id="KW-1185">Reference proteome</keyword>
<dbReference type="GO" id="GO:0051301">
    <property type="term" value="P:cell division"/>
    <property type="evidence" value="ECO:0007669"/>
    <property type="project" value="UniProtKB-KW"/>
</dbReference>
<evidence type="ECO:0000313" key="8">
    <source>
        <dbReference type="EMBL" id="KDQ16373.1"/>
    </source>
</evidence>
<dbReference type="EMBL" id="KL198028">
    <property type="protein sequence ID" value="KDQ16373.1"/>
    <property type="molecule type" value="Genomic_DNA"/>
</dbReference>
<comment type="similarity">
    <text evidence="2">Belongs to the MAD2 family.</text>
</comment>
<evidence type="ECO:0000256" key="4">
    <source>
        <dbReference type="ARBA" id="ARBA00022776"/>
    </source>
</evidence>
<evidence type="ECO:0000256" key="5">
    <source>
        <dbReference type="ARBA" id="ARBA00023242"/>
    </source>
</evidence>
<dbReference type="STRING" id="930990.A0A067MKU8"/>
<feature type="domain" description="HORMA" evidence="7">
    <location>
        <begin position="16"/>
        <end position="203"/>
    </location>
</feature>
<reference evidence="9" key="1">
    <citation type="journal article" date="2014" name="Proc. Natl. Acad. Sci. U.S.A.">
        <title>Extensive sampling of basidiomycete genomes demonstrates inadequacy of the white-rot/brown-rot paradigm for wood decay fungi.</title>
        <authorList>
            <person name="Riley R."/>
            <person name="Salamov A.A."/>
            <person name="Brown D.W."/>
            <person name="Nagy L.G."/>
            <person name="Floudas D."/>
            <person name="Held B.W."/>
            <person name="Levasseur A."/>
            <person name="Lombard V."/>
            <person name="Morin E."/>
            <person name="Otillar R."/>
            <person name="Lindquist E.A."/>
            <person name="Sun H."/>
            <person name="LaButti K.M."/>
            <person name="Schmutz J."/>
            <person name="Jabbour D."/>
            <person name="Luo H."/>
            <person name="Baker S.E."/>
            <person name="Pisabarro A.G."/>
            <person name="Walton J.D."/>
            <person name="Blanchette R.A."/>
            <person name="Henrissat B."/>
            <person name="Martin F."/>
            <person name="Cullen D."/>
            <person name="Hibbett D.S."/>
            <person name="Grigoriev I.V."/>
        </authorList>
    </citation>
    <scope>NUCLEOTIDE SEQUENCE [LARGE SCALE GENOMIC DNA]</scope>
    <source>
        <strain evidence="9">FD-172 SS1</strain>
    </source>
</reference>
<dbReference type="PROSITE" id="PS50815">
    <property type="entry name" value="HORMA"/>
    <property type="match status" value="1"/>
</dbReference>
<organism evidence="8 9">
    <name type="scientific">Botryobasidium botryosum (strain FD-172 SS1)</name>
    <dbReference type="NCBI Taxonomy" id="930990"/>
    <lineage>
        <taxon>Eukaryota</taxon>
        <taxon>Fungi</taxon>
        <taxon>Dikarya</taxon>
        <taxon>Basidiomycota</taxon>
        <taxon>Agaricomycotina</taxon>
        <taxon>Agaricomycetes</taxon>
        <taxon>Cantharellales</taxon>
        <taxon>Botryobasidiaceae</taxon>
        <taxon>Botryobasidium</taxon>
    </lineage>
</organism>
<evidence type="ECO:0000256" key="3">
    <source>
        <dbReference type="ARBA" id="ARBA00022618"/>
    </source>
</evidence>
<evidence type="ECO:0000313" key="9">
    <source>
        <dbReference type="Proteomes" id="UP000027195"/>
    </source>
</evidence>
<dbReference type="InterPro" id="IPR045091">
    <property type="entry name" value="Mad2-like"/>
</dbReference>
<dbReference type="SUPFAM" id="SSF56019">
    <property type="entry name" value="The spindle assembly checkpoint protein mad2"/>
    <property type="match status" value="1"/>
</dbReference>
<dbReference type="GO" id="GO:0005737">
    <property type="term" value="C:cytoplasm"/>
    <property type="evidence" value="ECO:0007669"/>
    <property type="project" value="TreeGrafter"/>
</dbReference>
<comment type="subcellular location">
    <subcellularLocation>
        <location evidence="1">Nucleus</location>
    </subcellularLocation>
</comment>
<dbReference type="FunCoup" id="A0A067MKU8">
    <property type="interactions" value="766"/>
</dbReference>
<dbReference type="OrthoDB" id="1806at2759"/>
<dbReference type="InterPro" id="IPR036570">
    <property type="entry name" value="HORMA_dom_sf"/>
</dbReference>
<dbReference type="Gene3D" id="3.30.900.10">
    <property type="entry name" value="HORMA domain"/>
    <property type="match status" value="1"/>
</dbReference>
<keyword evidence="4" id="KW-0498">Mitosis</keyword>
<evidence type="ECO:0000259" key="7">
    <source>
        <dbReference type="PROSITE" id="PS50815"/>
    </source>
</evidence>
<dbReference type="Pfam" id="PF02301">
    <property type="entry name" value="HORMA"/>
    <property type="match status" value="1"/>
</dbReference>
<name>A0A067MKU8_BOTB1</name>